<feature type="transmembrane region" description="Helical" evidence="7">
    <location>
        <begin position="314"/>
        <end position="343"/>
    </location>
</feature>
<dbReference type="Proteomes" id="UP001593940">
    <property type="component" value="Unassembled WGS sequence"/>
</dbReference>
<gene>
    <name evidence="9" type="ORF">ACETIH_01865</name>
</gene>
<evidence type="ECO:0000259" key="8">
    <source>
        <dbReference type="Pfam" id="PF06808"/>
    </source>
</evidence>
<evidence type="ECO:0000256" key="3">
    <source>
        <dbReference type="ARBA" id="ARBA00022519"/>
    </source>
</evidence>
<feature type="transmembrane region" description="Helical" evidence="7">
    <location>
        <begin position="216"/>
        <end position="234"/>
    </location>
</feature>
<comment type="caution">
    <text evidence="7">Lacks conserved residue(s) required for the propagation of feature annotation.</text>
</comment>
<dbReference type="InterPro" id="IPR004681">
    <property type="entry name" value="TRAP_DctM"/>
</dbReference>
<dbReference type="InterPro" id="IPR010656">
    <property type="entry name" value="DctM"/>
</dbReference>
<feature type="transmembrane region" description="Helical" evidence="7">
    <location>
        <begin position="399"/>
        <end position="420"/>
    </location>
</feature>
<evidence type="ECO:0000256" key="5">
    <source>
        <dbReference type="ARBA" id="ARBA00022989"/>
    </source>
</evidence>
<feature type="transmembrane region" description="Helical" evidence="7">
    <location>
        <begin position="271"/>
        <end position="294"/>
    </location>
</feature>
<feature type="domain" description="TRAP C4-dicarboxylate transport system permease DctM subunit" evidence="8">
    <location>
        <begin position="6"/>
        <end position="415"/>
    </location>
</feature>
<feature type="transmembrane region" description="Helical" evidence="7">
    <location>
        <begin position="165"/>
        <end position="187"/>
    </location>
</feature>
<feature type="transmembrane region" description="Helical" evidence="7">
    <location>
        <begin position="51"/>
        <end position="68"/>
    </location>
</feature>
<evidence type="ECO:0000256" key="7">
    <source>
        <dbReference type="RuleBase" id="RU369079"/>
    </source>
</evidence>
<feature type="transmembrane region" description="Helical" evidence="7">
    <location>
        <begin position="355"/>
        <end position="379"/>
    </location>
</feature>
<keyword evidence="5 7" id="KW-1133">Transmembrane helix</keyword>
<keyword evidence="6 7" id="KW-0472">Membrane</keyword>
<dbReference type="Pfam" id="PF06808">
    <property type="entry name" value="DctM"/>
    <property type="match status" value="1"/>
</dbReference>
<dbReference type="PIRSF" id="PIRSF006066">
    <property type="entry name" value="HI0050"/>
    <property type="match status" value="1"/>
</dbReference>
<reference evidence="9 10" key="1">
    <citation type="submission" date="2024-09" db="EMBL/GenBank/DDBJ databases">
        <title>Nodulacao em especies de Leguminosae Basais da Amazonia e Caracterizacao dos Rizobios e Bacterias Associadas aos Nodulos.</title>
        <authorList>
            <person name="Jambeiro I.C.A."/>
            <person name="Lopes I.S."/>
            <person name="Aguiar E.R.G.R."/>
            <person name="Santos A.F.J."/>
            <person name="Dos Santos J.M.F."/>
            <person name="Gross E."/>
        </authorList>
    </citation>
    <scope>NUCLEOTIDE SEQUENCE [LARGE SCALE GENOMIC DNA]</scope>
    <source>
        <strain evidence="9 10">BRUESC1165</strain>
    </source>
</reference>
<evidence type="ECO:0000256" key="1">
    <source>
        <dbReference type="ARBA" id="ARBA00004429"/>
    </source>
</evidence>
<accession>A0ABV6Y2J9</accession>
<organism evidence="9 10">
    <name type="scientific">Microvirga arabica</name>
    <dbReference type="NCBI Taxonomy" id="1128671"/>
    <lineage>
        <taxon>Bacteria</taxon>
        <taxon>Pseudomonadati</taxon>
        <taxon>Pseudomonadota</taxon>
        <taxon>Alphaproteobacteria</taxon>
        <taxon>Hyphomicrobiales</taxon>
        <taxon>Methylobacteriaceae</taxon>
        <taxon>Microvirga</taxon>
    </lineage>
</organism>
<keyword evidence="3 7" id="KW-0997">Cell inner membrane</keyword>
<evidence type="ECO:0000256" key="4">
    <source>
        <dbReference type="ARBA" id="ARBA00022692"/>
    </source>
</evidence>
<name>A0ABV6Y2J9_9HYPH</name>
<dbReference type="EMBL" id="JBHOMY010000004">
    <property type="protein sequence ID" value="MFC1455501.1"/>
    <property type="molecule type" value="Genomic_DNA"/>
</dbReference>
<feature type="transmembrane region" description="Helical" evidence="7">
    <location>
        <begin position="133"/>
        <end position="159"/>
    </location>
</feature>
<evidence type="ECO:0000256" key="2">
    <source>
        <dbReference type="ARBA" id="ARBA00022475"/>
    </source>
</evidence>
<keyword evidence="2" id="KW-1003">Cell membrane</keyword>
<comment type="similarity">
    <text evidence="7">Belongs to the TRAP transporter large permease family.</text>
</comment>
<evidence type="ECO:0000256" key="6">
    <source>
        <dbReference type="ARBA" id="ARBA00023136"/>
    </source>
</evidence>
<dbReference type="RefSeq" id="WP_377028686.1">
    <property type="nucleotide sequence ID" value="NZ_JBHOMY010000004.1"/>
</dbReference>
<dbReference type="PANTHER" id="PTHR33362">
    <property type="entry name" value="SIALIC ACID TRAP TRANSPORTER PERMEASE PROTEIN SIAT-RELATED"/>
    <property type="match status" value="1"/>
</dbReference>
<feature type="transmembrane region" description="Helical" evidence="7">
    <location>
        <begin position="240"/>
        <end position="259"/>
    </location>
</feature>
<keyword evidence="10" id="KW-1185">Reference proteome</keyword>
<protein>
    <recommendedName>
        <fullName evidence="7">TRAP transporter large permease protein</fullName>
    </recommendedName>
</protein>
<comment type="subcellular location">
    <subcellularLocation>
        <location evidence="1 7">Cell inner membrane</location>
        <topology evidence="1 7">Multi-pass membrane protein</topology>
    </subcellularLocation>
</comment>
<proteinExistence type="inferred from homology"/>
<evidence type="ECO:0000313" key="9">
    <source>
        <dbReference type="EMBL" id="MFC1455501.1"/>
    </source>
</evidence>
<dbReference type="NCBIfam" id="TIGR00786">
    <property type="entry name" value="dctM"/>
    <property type="match status" value="1"/>
</dbReference>
<comment type="caution">
    <text evidence="9">The sequence shown here is derived from an EMBL/GenBank/DDBJ whole genome shotgun (WGS) entry which is preliminary data.</text>
</comment>
<evidence type="ECO:0000313" key="10">
    <source>
        <dbReference type="Proteomes" id="UP001593940"/>
    </source>
</evidence>
<comment type="function">
    <text evidence="7">Part of the tripartite ATP-independent periplasmic (TRAP) transport system.</text>
</comment>
<sequence length="425" mass="45504">MIALTLILFLALLFAGMPISFVLLGSAMSYFLFNPIAPSIVAQRMSGSLELFPLLAVPFFVFAGAAMARGGIADRLYGFAEALVGHWRGGLAQVAVINSLFMGAMSGSSNADAAIDARTVVPIMRKQGYSNGFASAISACSGVIAPVLPPSIGLIIYGLLTNTSIGQLFIGGIIPAFLIAAALMITVHQVAKRRGYGALRPHRMPVREIAVKARHALWALAMPFLLLFGLRIGLFTPTELGAIAAAYALFVGLFIYRGFTFGETYELARESAHTTANVMLIIATSAIFSVVLTLEEVPQTVVGYLVDMTDNKYVALALINVLLLLLGTVMEGLSLMVILAPLFLQVMQRFGIDPIHFGVVLIVNLTIGSVTPPIGSVLFTVCSITKCSIEEFTRESIPLLMALIVVLFLITFLPATVVFLPRLLF</sequence>
<dbReference type="PANTHER" id="PTHR33362:SF4">
    <property type="entry name" value="2,3-DIKETO-L-GULONATE TRAP TRANSPORTER LARGE PERMEASE PROTEIN YIAN"/>
    <property type="match status" value="1"/>
</dbReference>
<comment type="subunit">
    <text evidence="7">The complex comprises the extracytoplasmic solute receptor protein and the two transmembrane proteins.</text>
</comment>
<keyword evidence="7" id="KW-0813">Transport</keyword>
<keyword evidence="4 7" id="KW-0812">Transmembrane</keyword>